<organism evidence="2 3">
    <name type="scientific">Thermaerobacter subterraneus DSM 13965</name>
    <dbReference type="NCBI Taxonomy" id="867903"/>
    <lineage>
        <taxon>Bacteria</taxon>
        <taxon>Bacillati</taxon>
        <taxon>Bacillota</taxon>
        <taxon>Clostridia</taxon>
        <taxon>Eubacteriales</taxon>
        <taxon>Clostridiales Family XVII. Incertae Sedis</taxon>
        <taxon>Thermaerobacter</taxon>
    </lineage>
</organism>
<comment type="caution">
    <text evidence="2">The sequence shown here is derived from an EMBL/GenBank/DDBJ whole genome shotgun (WGS) entry which is preliminary data.</text>
</comment>
<dbReference type="Proteomes" id="UP000005710">
    <property type="component" value="Unassembled WGS sequence"/>
</dbReference>
<dbReference type="RefSeq" id="WP_006903517.1">
    <property type="nucleotide sequence ID" value="NZ_JH976535.1"/>
</dbReference>
<dbReference type="NCBIfam" id="TIGR01550">
    <property type="entry name" value="DOC_P1"/>
    <property type="match status" value="1"/>
</dbReference>
<evidence type="ECO:0000313" key="3">
    <source>
        <dbReference type="Proteomes" id="UP000005710"/>
    </source>
</evidence>
<dbReference type="EMBL" id="AENY02000002">
    <property type="protein sequence ID" value="EKP95496.1"/>
    <property type="molecule type" value="Genomic_DNA"/>
</dbReference>
<dbReference type="InterPro" id="IPR003812">
    <property type="entry name" value="Fido"/>
</dbReference>
<feature type="domain" description="Fido" evidence="1">
    <location>
        <begin position="3"/>
        <end position="121"/>
    </location>
</feature>
<sequence>MSLTPAQILYLHDLALEFGGGAPGVLDVGRVDAAGARALQTVGGQPAYRTPVAQAAACAHALVRDHPFVDGNKRTAFLALGLWLASEGLVFDPPPAEAVEVMERVAVGHMDERELARWVERWVRRRDGQAKLS</sequence>
<dbReference type="AlphaFoldDB" id="K6QF09"/>
<dbReference type="Gene3D" id="1.20.120.1870">
    <property type="entry name" value="Fic/DOC protein, Fido domain"/>
    <property type="match status" value="1"/>
</dbReference>
<dbReference type="InterPro" id="IPR053737">
    <property type="entry name" value="Type_II_TA_Toxin"/>
</dbReference>
<dbReference type="SUPFAM" id="SSF140931">
    <property type="entry name" value="Fic-like"/>
    <property type="match status" value="1"/>
</dbReference>
<dbReference type="STRING" id="867903.ThesuDRAFT_01248"/>
<dbReference type="HOGENOM" id="CLU_115697_4_0_9"/>
<proteinExistence type="predicted"/>
<gene>
    <name evidence="2" type="ORF">ThesuDRAFT_01248</name>
</gene>
<dbReference type="PANTHER" id="PTHR39426">
    <property type="entry name" value="HOMOLOGY TO DEATH-ON-CURING PROTEIN OF PHAGE P1"/>
    <property type="match status" value="1"/>
</dbReference>
<dbReference type="InterPro" id="IPR006440">
    <property type="entry name" value="Doc"/>
</dbReference>
<name>K6QF09_9FIRM</name>
<dbReference type="GO" id="GO:0016301">
    <property type="term" value="F:kinase activity"/>
    <property type="evidence" value="ECO:0007669"/>
    <property type="project" value="InterPro"/>
</dbReference>
<protein>
    <submittedName>
        <fullName evidence="2">Death-on-curing family protein</fullName>
    </submittedName>
</protein>
<dbReference type="InterPro" id="IPR036597">
    <property type="entry name" value="Fido-like_dom_sf"/>
</dbReference>
<dbReference type="PROSITE" id="PS51459">
    <property type="entry name" value="FIDO"/>
    <property type="match status" value="1"/>
</dbReference>
<evidence type="ECO:0000313" key="2">
    <source>
        <dbReference type="EMBL" id="EKP95496.1"/>
    </source>
</evidence>
<reference evidence="2" key="1">
    <citation type="submission" date="2010-10" db="EMBL/GenBank/DDBJ databases">
        <authorList>
            <consortium name="US DOE Joint Genome Institute (JGI-PGF)"/>
            <person name="Lucas S."/>
            <person name="Copeland A."/>
            <person name="Lapidus A."/>
            <person name="Bruce D."/>
            <person name="Goodwin L."/>
            <person name="Pitluck S."/>
            <person name="Kyrpides N."/>
            <person name="Mavromatis K."/>
            <person name="Detter J.C."/>
            <person name="Han C."/>
            <person name="Land M."/>
            <person name="Hauser L."/>
            <person name="Markowitz V."/>
            <person name="Cheng J.-F."/>
            <person name="Hugenholtz P."/>
            <person name="Woyke T."/>
            <person name="Wu D."/>
            <person name="Pukall R."/>
            <person name="Wahrenburg C."/>
            <person name="Brambilla E."/>
            <person name="Klenk H.-P."/>
            <person name="Eisen J.A."/>
        </authorList>
    </citation>
    <scope>NUCLEOTIDE SEQUENCE [LARGE SCALE GENOMIC DNA]</scope>
    <source>
        <strain evidence="2">DSM 13965</strain>
    </source>
</reference>
<reference evidence="2" key="2">
    <citation type="submission" date="2012-10" db="EMBL/GenBank/DDBJ databases">
        <title>Improved high-quality draft of Thermaerobacter subterraneus C21, DSM 13965.</title>
        <authorList>
            <consortium name="DOE Joint Genome Institute"/>
            <person name="Eisen J."/>
            <person name="Huntemann M."/>
            <person name="Wei C.-L."/>
            <person name="Han J."/>
            <person name="Detter J.C."/>
            <person name="Han C."/>
            <person name="Tapia R."/>
            <person name="Chen A."/>
            <person name="Kyrpides N."/>
            <person name="Mavromatis K."/>
            <person name="Markowitz V."/>
            <person name="Szeto E."/>
            <person name="Ivanova N."/>
            <person name="Mikhailova N."/>
            <person name="Ovchinnikova G."/>
            <person name="Pagani I."/>
            <person name="Pati A."/>
            <person name="Goodwin L."/>
            <person name="Nordberg H.P."/>
            <person name="Cantor M.N."/>
            <person name="Hua S.X."/>
            <person name="Woyke T."/>
            <person name="Eisen J."/>
            <person name="Klenk H.-P."/>
        </authorList>
    </citation>
    <scope>NUCLEOTIDE SEQUENCE [LARGE SCALE GENOMIC DNA]</scope>
    <source>
        <strain evidence="2">DSM 13965</strain>
    </source>
</reference>
<dbReference type="OrthoDB" id="9802752at2"/>
<dbReference type="eggNOG" id="COG3654">
    <property type="taxonomic scope" value="Bacteria"/>
</dbReference>
<dbReference type="Pfam" id="PF02661">
    <property type="entry name" value="Fic"/>
    <property type="match status" value="1"/>
</dbReference>
<dbReference type="PANTHER" id="PTHR39426:SF1">
    <property type="entry name" value="HOMOLOGY TO DEATH-ON-CURING PROTEIN OF PHAGE P1"/>
    <property type="match status" value="1"/>
</dbReference>
<accession>K6QF09</accession>
<evidence type="ECO:0000259" key="1">
    <source>
        <dbReference type="PROSITE" id="PS51459"/>
    </source>
</evidence>
<keyword evidence="3" id="KW-1185">Reference proteome</keyword>